<accession>A1ZHY9</accession>
<name>A1ZHY9_MICM2</name>
<protein>
    <submittedName>
        <fullName evidence="1">Crispr-associated protein, Csh1 family</fullName>
    </submittedName>
</protein>
<reference evidence="1 2" key="1">
    <citation type="submission" date="2007-01" db="EMBL/GenBank/DDBJ databases">
        <authorList>
            <person name="Haygood M."/>
            <person name="Podell S."/>
            <person name="Anderson C."/>
            <person name="Hopkinson B."/>
            <person name="Roe K."/>
            <person name="Barbeau K."/>
            <person name="Gaasterland T."/>
            <person name="Ferriera S."/>
            <person name="Johnson J."/>
            <person name="Kravitz S."/>
            <person name="Beeson K."/>
            <person name="Sutton G."/>
            <person name="Rogers Y.-H."/>
            <person name="Friedman R."/>
            <person name="Frazier M."/>
            <person name="Venter J.C."/>
        </authorList>
    </citation>
    <scope>NUCLEOTIDE SEQUENCE [LARGE SCALE GENOMIC DNA]</scope>
    <source>
        <strain evidence="1 2">ATCC 23134</strain>
    </source>
</reference>
<evidence type="ECO:0000313" key="1">
    <source>
        <dbReference type="EMBL" id="EAY30146.1"/>
    </source>
</evidence>
<dbReference type="InterPro" id="IPR013420">
    <property type="entry name" value="CRISPR-assoc_prot_Cas8b/Csh1_C"/>
</dbReference>
<sequence length="642" mass="74239">MQDRAIIEIGRLELAAMQKANKAPYQFFVQNMFPKKADYHMALMVFELHSVAPPGFRCTFKATDLTKVSEKNFEKFAYRKGSARGGDITFTTKFGDLDKKFKTLVNNQFKALMARLSASPHIQEFQVFSAVHRFLLKEENADQVKAELTRLYEDLGKKEQQATGLSMVLEIDGKKHYLSDFKAIQEVLYENGTQEKSKKYDVTSEGTQELCAGCLQPKPVVHGFGSPYKYATVDKPGMVSGFFKQKNNWKNYPICTDCSLVFELGRNYIAQHLSKSFYGKFYYVIPKIILQKDRSQLPRIIEKLEGLYGDLMKQGRQHEKREDKIWEMVAQHDDYFNLNLLFYEENSTTKAIKIKLLLEEIVPSQFRKLFVDTPKQINGHVLYKKAHTSTDKKTKQKTKQDLKFSFGLLKTFFEHDFYRLMQQVFEQQPMAEESLYASFMRVIRANYNKMKTSDGYAENTRLTVLKAHLALRYLAAIEVIELPNKPIQKAMEHTTPSEDVQTATSADQQKTGFDPQRIEQFMQDNPLFLSSDAKRGVFLLGVLVKHVLDVQYNQLNGNTPFENKLKGYQLSPVHLQNLYTEAIGKLRQYKATPSTLLQALNQYFLLHIDQILKMSNNEASFYFVAGMQMIRELKYVNTESKK</sequence>
<organism evidence="1 2">
    <name type="scientific">Microscilla marina ATCC 23134</name>
    <dbReference type="NCBI Taxonomy" id="313606"/>
    <lineage>
        <taxon>Bacteria</taxon>
        <taxon>Pseudomonadati</taxon>
        <taxon>Bacteroidota</taxon>
        <taxon>Cytophagia</taxon>
        <taxon>Cytophagales</taxon>
        <taxon>Microscillaceae</taxon>
        <taxon>Microscilla</taxon>
    </lineage>
</organism>
<dbReference type="NCBIfam" id="TIGR02556">
    <property type="entry name" value="cas_TM1802"/>
    <property type="match status" value="1"/>
</dbReference>
<dbReference type="eggNOG" id="ENOG502Z952">
    <property type="taxonomic scope" value="Bacteria"/>
</dbReference>
<proteinExistence type="predicted"/>
<keyword evidence="2" id="KW-1185">Reference proteome</keyword>
<comment type="caution">
    <text evidence="1">The sequence shown here is derived from an EMBL/GenBank/DDBJ whole genome shotgun (WGS) entry which is preliminary data.</text>
</comment>
<dbReference type="RefSeq" id="WP_002695758.1">
    <property type="nucleotide sequence ID" value="NZ_AAWS01000008.1"/>
</dbReference>
<dbReference type="Proteomes" id="UP000004095">
    <property type="component" value="Unassembled WGS sequence"/>
</dbReference>
<dbReference type="Pfam" id="PF09484">
    <property type="entry name" value="Cas_TM1802"/>
    <property type="match status" value="1"/>
</dbReference>
<dbReference type="AlphaFoldDB" id="A1ZHY9"/>
<dbReference type="InterPro" id="IPR013389">
    <property type="entry name" value="CRISPR-assoc_prot_Cas8b"/>
</dbReference>
<evidence type="ECO:0000313" key="2">
    <source>
        <dbReference type="Proteomes" id="UP000004095"/>
    </source>
</evidence>
<dbReference type="NCBIfam" id="TIGR02591">
    <property type="entry name" value="cas_Csh1"/>
    <property type="match status" value="1"/>
</dbReference>
<dbReference type="EMBL" id="AAWS01000008">
    <property type="protein sequence ID" value="EAY30146.1"/>
    <property type="molecule type" value="Genomic_DNA"/>
</dbReference>
<gene>
    <name evidence="1" type="ORF">M23134_05479</name>
</gene>
<dbReference type="OrthoDB" id="5422815at2"/>